<accession>A0A212LIK3</accession>
<protein>
    <recommendedName>
        <fullName evidence="3">methylated-DNA--[protein]-cysteine S-methyltransferase</fullName>
        <ecNumber evidence="3">2.1.1.63</ecNumber>
    </recommendedName>
</protein>
<keyword evidence="7" id="KW-0805">Transcription regulation</keyword>
<dbReference type="InterPro" id="IPR009057">
    <property type="entry name" value="Homeodomain-like_sf"/>
</dbReference>
<dbReference type="NCBIfam" id="TIGR00589">
    <property type="entry name" value="ogt"/>
    <property type="match status" value="1"/>
</dbReference>
<keyword evidence="4 12" id="KW-0489">Methyltransferase</keyword>
<reference evidence="12" key="1">
    <citation type="submission" date="2016-08" db="EMBL/GenBank/DDBJ databases">
        <authorList>
            <person name="Seilhamer J.J."/>
        </authorList>
    </citation>
    <scope>NUCLEOTIDE SEQUENCE</scope>
    <source>
        <strain evidence="12">86</strain>
    </source>
</reference>
<evidence type="ECO:0000313" key="12">
    <source>
        <dbReference type="EMBL" id="SCM77373.1"/>
    </source>
</evidence>
<dbReference type="CDD" id="cd06445">
    <property type="entry name" value="ATase"/>
    <property type="match status" value="1"/>
</dbReference>
<dbReference type="InterPro" id="IPR036388">
    <property type="entry name" value="WH-like_DNA-bd_sf"/>
</dbReference>
<proteinExistence type="inferred from homology"/>
<comment type="catalytic activity">
    <reaction evidence="10">
        <text>a 6-O-methyl-2'-deoxyguanosine in DNA + L-cysteinyl-[protein] = S-methyl-L-cysteinyl-[protein] + a 2'-deoxyguanosine in DNA</text>
        <dbReference type="Rhea" id="RHEA:24000"/>
        <dbReference type="Rhea" id="RHEA-COMP:10131"/>
        <dbReference type="Rhea" id="RHEA-COMP:10132"/>
        <dbReference type="Rhea" id="RHEA-COMP:11367"/>
        <dbReference type="Rhea" id="RHEA-COMP:11368"/>
        <dbReference type="ChEBI" id="CHEBI:29950"/>
        <dbReference type="ChEBI" id="CHEBI:82612"/>
        <dbReference type="ChEBI" id="CHEBI:85445"/>
        <dbReference type="ChEBI" id="CHEBI:85448"/>
        <dbReference type="EC" id="2.1.1.63"/>
    </reaction>
</comment>
<gene>
    <name evidence="12" type="ORF">KL86PLE_41178</name>
</gene>
<evidence type="ECO:0000256" key="4">
    <source>
        <dbReference type="ARBA" id="ARBA00022603"/>
    </source>
</evidence>
<dbReference type="Gene3D" id="1.10.10.60">
    <property type="entry name" value="Homeodomain-like"/>
    <property type="match status" value="1"/>
</dbReference>
<dbReference type="InterPro" id="IPR001497">
    <property type="entry name" value="MethylDNA_cys_MeTrfase_AS"/>
</dbReference>
<dbReference type="SUPFAM" id="SSF46767">
    <property type="entry name" value="Methylated DNA-protein cysteine methyltransferase, C-terminal domain"/>
    <property type="match status" value="1"/>
</dbReference>
<dbReference type="GO" id="GO:0006281">
    <property type="term" value="P:DNA repair"/>
    <property type="evidence" value="ECO:0007669"/>
    <property type="project" value="UniProtKB-KW"/>
</dbReference>
<name>A0A212LIK3_9HYPH</name>
<evidence type="ECO:0000256" key="2">
    <source>
        <dbReference type="ARBA" id="ARBA00008711"/>
    </source>
</evidence>
<keyword evidence="6" id="KW-0227">DNA damage</keyword>
<comment type="catalytic activity">
    <reaction evidence="1">
        <text>a 4-O-methyl-thymidine in DNA + L-cysteinyl-[protein] = a thymidine in DNA + S-methyl-L-cysteinyl-[protein]</text>
        <dbReference type="Rhea" id="RHEA:53428"/>
        <dbReference type="Rhea" id="RHEA-COMP:10131"/>
        <dbReference type="Rhea" id="RHEA-COMP:10132"/>
        <dbReference type="Rhea" id="RHEA-COMP:13555"/>
        <dbReference type="Rhea" id="RHEA-COMP:13556"/>
        <dbReference type="ChEBI" id="CHEBI:29950"/>
        <dbReference type="ChEBI" id="CHEBI:82612"/>
        <dbReference type="ChEBI" id="CHEBI:137386"/>
        <dbReference type="ChEBI" id="CHEBI:137387"/>
        <dbReference type="EC" id="2.1.1.63"/>
    </reaction>
</comment>
<dbReference type="FunFam" id="1.10.10.10:FF:000214">
    <property type="entry name" value="Methylated-DNA--protein-cysteine methyltransferase"/>
    <property type="match status" value="1"/>
</dbReference>
<evidence type="ECO:0000256" key="7">
    <source>
        <dbReference type="ARBA" id="ARBA00023015"/>
    </source>
</evidence>
<evidence type="ECO:0000256" key="10">
    <source>
        <dbReference type="ARBA" id="ARBA00049348"/>
    </source>
</evidence>
<evidence type="ECO:0000256" key="9">
    <source>
        <dbReference type="ARBA" id="ARBA00023204"/>
    </source>
</evidence>
<evidence type="ECO:0000259" key="11">
    <source>
        <dbReference type="PROSITE" id="PS01124"/>
    </source>
</evidence>
<dbReference type="InterPro" id="IPR018060">
    <property type="entry name" value="HTH_AraC"/>
</dbReference>
<organism evidence="12">
    <name type="scientific">uncultured Pleomorphomonas sp</name>
    <dbReference type="NCBI Taxonomy" id="442121"/>
    <lineage>
        <taxon>Bacteria</taxon>
        <taxon>Pseudomonadati</taxon>
        <taxon>Pseudomonadota</taxon>
        <taxon>Alphaproteobacteria</taxon>
        <taxon>Hyphomicrobiales</taxon>
        <taxon>Pleomorphomonadaceae</taxon>
        <taxon>Pleomorphomonas</taxon>
        <taxon>environmental samples</taxon>
    </lineage>
</organism>
<dbReference type="GO" id="GO:0043565">
    <property type="term" value="F:sequence-specific DNA binding"/>
    <property type="evidence" value="ECO:0007669"/>
    <property type="project" value="InterPro"/>
</dbReference>
<evidence type="ECO:0000256" key="5">
    <source>
        <dbReference type="ARBA" id="ARBA00022679"/>
    </source>
</evidence>
<dbReference type="PROSITE" id="PS01124">
    <property type="entry name" value="HTH_ARAC_FAMILY_2"/>
    <property type="match status" value="1"/>
</dbReference>
<dbReference type="AlphaFoldDB" id="A0A212LIK3"/>
<dbReference type="InterPro" id="IPR014048">
    <property type="entry name" value="MethylDNA_cys_MeTrfase_DNA-bd"/>
</dbReference>
<sequence length="321" mass="35225">MDAITLTDNLTSPPMSASWLHEGLRMAGEVILDRDHSDYVLVRDTIRFISERWRDQPELETIAAAVGTDAGHLHRLFTRWAGLTPKAFVQALTLDEARRMLDQSSSILDTAYEVGLSGPGRLHDLFVTHEAMSPGAYKARGAGVTVAYGFHPSPFGTALVMATDRGLAGIAFADPGEEQKAFRDMSARWPAATYVQDEAVTAPYARQVFDPTVWSQDRPIRLVFIGSDFEVRVWETLLRIPLGKATTYSDIARHIGNPNAARAVGSAVGRNPLSFVVPCHRVLGREGDLCGYHWGLTRKKAILGWETGLARRLGGAEVEKG</sequence>
<dbReference type="EC" id="2.1.1.63" evidence="3"/>
<dbReference type="Gene3D" id="3.30.160.70">
    <property type="entry name" value="Methylated DNA-protein cysteine methyltransferase domain"/>
    <property type="match status" value="1"/>
</dbReference>
<keyword evidence="8" id="KW-0804">Transcription</keyword>
<evidence type="ECO:0000256" key="8">
    <source>
        <dbReference type="ARBA" id="ARBA00023163"/>
    </source>
</evidence>
<keyword evidence="9" id="KW-0234">DNA repair</keyword>
<evidence type="ECO:0000256" key="3">
    <source>
        <dbReference type="ARBA" id="ARBA00011918"/>
    </source>
</evidence>
<evidence type="ECO:0000256" key="6">
    <source>
        <dbReference type="ARBA" id="ARBA00022763"/>
    </source>
</evidence>
<dbReference type="PANTHER" id="PTHR10815">
    <property type="entry name" value="METHYLATED-DNA--PROTEIN-CYSTEINE METHYLTRANSFERASE"/>
    <property type="match status" value="1"/>
</dbReference>
<dbReference type="EMBL" id="FMJD01000008">
    <property type="protein sequence ID" value="SCM77373.1"/>
    <property type="molecule type" value="Genomic_DNA"/>
</dbReference>
<dbReference type="PROSITE" id="PS00374">
    <property type="entry name" value="MGMT"/>
    <property type="match status" value="1"/>
</dbReference>
<dbReference type="PANTHER" id="PTHR10815:SF13">
    <property type="entry name" value="METHYLATED-DNA--PROTEIN-CYSTEINE METHYLTRANSFERASE"/>
    <property type="match status" value="1"/>
</dbReference>
<dbReference type="SUPFAM" id="SSF53155">
    <property type="entry name" value="Methylated DNA-protein cysteine methyltransferase domain"/>
    <property type="match status" value="1"/>
</dbReference>
<evidence type="ECO:0000256" key="1">
    <source>
        <dbReference type="ARBA" id="ARBA00001286"/>
    </source>
</evidence>
<dbReference type="SUPFAM" id="SSF46689">
    <property type="entry name" value="Homeodomain-like"/>
    <property type="match status" value="1"/>
</dbReference>
<dbReference type="Gene3D" id="1.10.10.10">
    <property type="entry name" value="Winged helix-like DNA-binding domain superfamily/Winged helix DNA-binding domain"/>
    <property type="match status" value="1"/>
</dbReference>
<dbReference type="GO" id="GO:0003908">
    <property type="term" value="F:methylated-DNA-[protein]-cysteine S-methyltransferase activity"/>
    <property type="evidence" value="ECO:0007669"/>
    <property type="project" value="UniProtKB-EC"/>
</dbReference>
<feature type="domain" description="HTH araC/xylS-type" evidence="11">
    <location>
        <begin position="43"/>
        <end position="140"/>
    </location>
</feature>
<dbReference type="GO" id="GO:0032259">
    <property type="term" value="P:methylation"/>
    <property type="evidence" value="ECO:0007669"/>
    <property type="project" value="UniProtKB-KW"/>
</dbReference>
<dbReference type="InterPro" id="IPR036631">
    <property type="entry name" value="MGMT_N_sf"/>
</dbReference>
<dbReference type="Pfam" id="PF12833">
    <property type="entry name" value="HTH_18"/>
    <property type="match status" value="1"/>
</dbReference>
<keyword evidence="5 12" id="KW-0808">Transferase</keyword>
<dbReference type="GO" id="GO:0003700">
    <property type="term" value="F:DNA-binding transcription factor activity"/>
    <property type="evidence" value="ECO:0007669"/>
    <property type="project" value="InterPro"/>
</dbReference>
<dbReference type="Pfam" id="PF01035">
    <property type="entry name" value="DNA_binding_1"/>
    <property type="match status" value="1"/>
</dbReference>
<dbReference type="InterPro" id="IPR036217">
    <property type="entry name" value="MethylDNA_cys_MeTrfase_DNAb"/>
</dbReference>
<comment type="similarity">
    <text evidence="2">Belongs to the MGMT family.</text>
</comment>
<dbReference type="SMART" id="SM00342">
    <property type="entry name" value="HTH_ARAC"/>
    <property type="match status" value="1"/>
</dbReference>